<dbReference type="InterPro" id="IPR000160">
    <property type="entry name" value="GGDEF_dom"/>
</dbReference>
<dbReference type="GO" id="GO:0071111">
    <property type="term" value="F:cyclic-guanylate-specific phosphodiesterase activity"/>
    <property type="evidence" value="ECO:0007669"/>
    <property type="project" value="UniProtKB-EC"/>
</dbReference>
<dbReference type="InterPro" id="IPR001633">
    <property type="entry name" value="EAL_dom"/>
</dbReference>
<evidence type="ECO:0000313" key="9">
    <source>
        <dbReference type="Proteomes" id="UP000243180"/>
    </source>
</evidence>
<proteinExistence type="predicted"/>
<dbReference type="PANTHER" id="PTHR33121:SF71">
    <property type="entry name" value="OXYGEN SENSOR PROTEIN DOSP"/>
    <property type="match status" value="1"/>
</dbReference>
<feature type="coiled-coil region" evidence="4">
    <location>
        <begin position="111"/>
        <end position="138"/>
    </location>
</feature>
<keyword evidence="4" id="KW-0175">Coiled coil</keyword>
<dbReference type="Pfam" id="PF00990">
    <property type="entry name" value="GGDEF"/>
    <property type="match status" value="1"/>
</dbReference>
<evidence type="ECO:0000259" key="7">
    <source>
        <dbReference type="PROSITE" id="PS50887"/>
    </source>
</evidence>
<dbReference type="CDD" id="cd00156">
    <property type="entry name" value="REC"/>
    <property type="match status" value="1"/>
</dbReference>
<dbReference type="InterPro" id="IPR001789">
    <property type="entry name" value="Sig_transdc_resp-reg_receiver"/>
</dbReference>
<keyword evidence="2" id="KW-0973">c-di-GMP</keyword>
<dbReference type="SUPFAM" id="SSF141868">
    <property type="entry name" value="EAL domain-like"/>
    <property type="match status" value="1"/>
</dbReference>
<dbReference type="SMART" id="SM00267">
    <property type="entry name" value="GGDEF"/>
    <property type="match status" value="1"/>
</dbReference>
<gene>
    <name evidence="8" type="ORF">SCL_2011</name>
</gene>
<dbReference type="SUPFAM" id="SSF52172">
    <property type="entry name" value="CheY-like"/>
    <property type="match status" value="1"/>
</dbReference>
<dbReference type="InterPro" id="IPR035919">
    <property type="entry name" value="EAL_sf"/>
</dbReference>
<keyword evidence="9" id="KW-1185">Reference proteome</keyword>
<accession>A0A1B4XHL1</accession>
<dbReference type="OrthoDB" id="1316910at2"/>
<dbReference type="AlphaFoldDB" id="A0A1B4XHL1"/>
<protein>
    <recommendedName>
        <fullName evidence="1">cyclic-guanylate-specific phosphodiesterase</fullName>
        <ecNumber evidence="1">3.1.4.52</ecNumber>
    </recommendedName>
</protein>
<dbReference type="SUPFAM" id="SSF55073">
    <property type="entry name" value="Nucleotide cyclase"/>
    <property type="match status" value="1"/>
</dbReference>
<dbReference type="EC" id="3.1.4.52" evidence="1"/>
<sequence length="572" mass="63595">MNHAMPRFLNTLIVEDSDDDTQLLVRELREGGYEPVFTRVETGAAMRAKLKQQDWDIIFADFTMPQFNAFEALQALHEAGLDLPFIVVSGTIGEDRAVLAMKAGAHDYILKGNMKRLLPAVERELREARNRRERKQAEQTIRRMAFYDLLTDLPNRSHFRNQTQQAVQAGIQEGRPVALLMMDLRRFKDVNDTLGHRCGDQLLQQVGARLRAAMFQNDMVARLGGDEFGVLLPGMAAISDIEIVARKILSTLEAPFVIEDVPIVVETSLGAVVAPEHGTDADILLQHADVAMYHARETGANYSLYDPTHDPHNPRRLALMAELRQAIENDQLQLHYQPKIALATGGMIGAEALLRWQHPKTGMIPPDQFIRSAENTGLIKPLTDWVLGTGLRQCSEALASGALRHLAINISARSLHDLRFPNLVGKFLKASGIAPEKLMLEVTESAFMVDLQRTVETLAVLSHMGILISIDDFGTGFSSLNYIKKLPVNEIKIDKSFVSDMTSNENDLSIVRSIIELGHNLGLKVVAEGVENKATLDSLAALGCDYCQGYYISRPLPHERFKDWPGHASGKT</sequence>
<evidence type="ECO:0000256" key="1">
    <source>
        <dbReference type="ARBA" id="ARBA00012282"/>
    </source>
</evidence>
<reference evidence="8 9" key="1">
    <citation type="submission" date="2015-05" db="EMBL/GenBank/DDBJ databases">
        <title>Complete genome sequence of a sulfur-oxidizing gammaproteobacterium strain HA5.</title>
        <authorList>
            <person name="Miura A."/>
            <person name="Kojima H."/>
            <person name="Fukui M."/>
        </authorList>
    </citation>
    <scope>NUCLEOTIDE SEQUENCE [LARGE SCALE GENOMIC DNA]</scope>
    <source>
        <strain evidence="8 9">HA5</strain>
    </source>
</reference>
<keyword evidence="3" id="KW-0597">Phosphoprotein</keyword>
<evidence type="ECO:0000256" key="3">
    <source>
        <dbReference type="PROSITE-ProRule" id="PRU00169"/>
    </source>
</evidence>
<dbReference type="InterPro" id="IPR029787">
    <property type="entry name" value="Nucleotide_cyclase"/>
</dbReference>
<dbReference type="SMART" id="SM00052">
    <property type="entry name" value="EAL"/>
    <property type="match status" value="1"/>
</dbReference>
<dbReference type="KEGG" id="slim:SCL_2011"/>
<feature type="modified residue" description="4-aspartylphosphate" evidence="3">
    <location>
        <position position="61"/>
    </location>
</feature>
<dbReference type="NCBIfam" id="TIGR00254">
    <property type="entry name" value="GGDEF"/>
    <property type="match status" value="1"/>
</dbReference>
<dbReference type="Gene3D" id="3.40.50.2300">
    <property type="match status" value="1"/>
</dbReference>
<dbReference type="Pfam" id="PF00072">
    <property type="entry name" value="Response_reg"/>
    <property type="match status" value="1"/>
</dbReference>
<dbReference type="PROSITE" id="PS50110">
    <property type="entry name" value="RESPONSE_REGULATORY"/>
    <property type="match status" value="1"/>
</dbReference>
<feature type="domain" description="Response regulatory" evidence="5">
    <location>
        <begin position="10"/>
        <end position="126"/>
    </location>
</feature>
<dbReference type="Proteomes" id="UP000243180">
    <property type="component" value="Chromosome"/>
</dbReference>
<evidence type="ECO:0000259" key="5">
    <source>
        <dbReference type="PROSITE" id="PS50110"/>
    </source>
</evidence>
<dbReference type="Gene3D" id="3.20.20.450">
    <property type="entry name" value="EAL domain"/>
    <property type="match status" value="1"/>
</dbReference>
<dbReference type="FunFam" id="3.20.20.450:FF:000001">
    <property type="entry name" value="Cyclic di-GMP phosphodiesterase yahA"/>
    <property type="match status" value="1"/>
</dbReference>
<dbReference type="Gene3D" id="3.30.70.270">
    <property type="match status" value="1"/>
</dbReference>
<feature type="domain" description="GGDEF" evidence="7">
    <location>
        <begin position="175"/>
        <end position="307"/>
    </location>
</feature>
<evidence type="ECO:0000313" key="8">
    <source>
        <dbReference type="EMBL" id="BAV34302.1"/>
    </source>
</evidence>
<dbReference type="InterPro" id="IPR011006">
    <property type="entry name" value="CheY-like_superfamily"/>
</dbReference>
<dbReference type="CDD" id="cd01949">
    <property type="entry name" value="GGDEF"/>
    <property type="match status" value="1"/>
</dbReference>
<dbReference type="Pfam" id="PF00563">
    <property type="entry name" value="EAL"/>
    <property type="match status" value="1"/>
</dbReference>
<dbReference type="InterPro" id="IPR050706">
    <property type="entry name" value="Cyclic-di-GMP_PDE-like"/>
</dbReference>
<dbReference type="EMBL" id="AP014879">
    <property type="protein sequence ID" value="BAV34302.1"/>
    <property type="molecule type" value="Genomic_DNA"/>
</dbReference>
<dbReference type="InParanoid" id="A0A1B4XHL1"/>
<evidence type="ECO:0000256" key="2">
    <source>
        <dbReference type="ARBA" id="ARBA00022636"/>
    </source>
</evidence>
<dbReference type="SMART" id="SM00448">
    <property type="entry name" value="REC"/>
    <property type="match status" value="1"/>
</dbReference>
<evidence type="ECO:0000259" key="6">
    <source>
        <dbReference type="PROSITE" id="PS50883"/>
    </source>
</evidence>
<dbReference type="CDD" id="cd01948">
    <property type="entry name" value="EAL"/>
    <property type="match status" value="1"/>
</dbReference>
<dbReference type="PROSITE" id="PS50887">
    <property type="entry name" value="GGDEF"/>
    <property type="match status" value="1"/>
</dbReference>
<dbReference type="PROSITE" id="PS50883">
    <property type="entry name" value="EAL"/>
    <property type="match status" value="1"/>
</dbReference>
<name>A0A1B4XHL1_9GAMM</name>
<dbReference type="InterPro" id="IPR043128">
    <property type="entry name" value="Rev_trsase/Diguanyl_cyclase"/>
</dbReference>
<feature type="domain" description="EAL" evidence="6">
    <location>
        <begin position="316"/>
        <end position="569"/>
    </location>
</feature>
<organism evidence="8 9">
    <name type="scientific">Sulfuricaulis limicola</name>
    <dbReference type="NCBI Taxonomy" id="1620215"/>
    <lineage>
        <taxon>Bacteria</taxon>
        <taxon>Pseudomonadati</taxon>
        <taxon>Pseudomonadota</taxon>
        <taxon>Gammaproteobacteria</taxon>
        <taxon>Acidiferrobacterales</taxon>
        <taxon>Acidiferrobacteraceae</taxon>
        <taxon>Sulfuricaulis</taxon>
    </lineage>
</organism>
<dbReference type="GO" id="GO:0000160">
    <property type="term" value="P:phosphorelay signal transduction system"/>
    <property type="evidence" value="ECO:0007669"/>
    <property type="project" value="InterPro"/>
</dbReference>
<dbReference type="PANTHER" id="PTHR33121">
    <property type="entry name" value="CYCLIC DI-GMP PHOSPHODIESTERASE PDEF"/>
    <property type="match status" value="1"/>
</dbReference>
<evidence type="ECO:0000256" key="4">
    <source>
        <dbReference type="SAM" id="Coils"/>
    </source>
</evidence>